<dbReference type="InterPro" id="IPR014721">
    <property type="entry name" value="Ribsml_uS5_D2-typ_fold_subgr"/>
</dbReference>
<proteinExistence type="inferred from homology"/>
<feature type="compositionally biased region" description="Low complexity" evidence="6">
    <location>
        <begin position="368"/>
        <end position="397"/>
    </location>
</feature>
<dbReference type="InterPro" id="IPR013507">
    <property type="entry name" value="DNA_mismatch_S5_2-like"/>
</dbReference>
<dbReference type="GO" id="GO:0004519">
    <property type="term" value="F:endonuclease activity"/>
    <property type="evidence" value="ECO:0007669"/>
    <property type="project" value="UniProtKB-KW"/>
</dbReference>
<dbReference type="InterPro" id="IPR038973">
    <property type="entry name" value="MutL/Mlh/Pms-like"/>
</dbReference>
<comment type="function">
    <text evidence="5">This protein is involved in the repair of mismatches in DNA. It is required for dam-dependent methyl-directed DNA mismatch repair. May act as a 'molecular matchmaker', a protein that promotes the formation of a stable complex between two or more DNA-binding proteins in an ATP-dependent manner without itself being part of a final effector complex.</text>
</comment>
<dbReference type="PANTHER" id="PTHR10073">
    <property type="entry name" value="DNA MISMATCH REPAIR PROTEIN MLH, PMS, MUTL"/>
    <property type="match status" value="1"/>
</dbReference>
<evidence type="ECO:0000313" key="10">
    <source>
        <dbReference type="Proteomes" id="UP001205566"/>
    </source>
</evidence>
<dbReference type="Gene3D" id="3.30.1370.100">
    <property type="entry name" value="MutL, C-terminal domain, regulatory subdomain"/>
    <property type="match status" value="1"/>
</dbReference>
<evidence type="ECO:0000256" key="1">
    <source>
        <dbReference type="ARBA" id="ARBA00006082"/>
    </source>
</evidence>
<comment type="similarity">
    <text evidence="1 5">Belongs to the DNA mismatch repair MutL/HexB family.</text>
</comment>
<organism evidence="9 10">
    <name type="scientific">Microbulbifer elongatus</name>
    <dbReference type="NCBI Taxonomy" id="86173"/>
    <lineage>
        <taxon>Bacteria</taxon>
        <taxon>Pseudomonadati</taxon>
        <taxon>Pseudomonadota</taxon>
        <taxon>Gammaproteobacteria</taxon>
        <taxon>Cellvibrionales</taxon>
        <taxon>Microbulbiferaceae</taxon>
        <taxon>Microbulbifer</taxon>
    </lineage>
</organism>
<dbReference type="Gene3D" id="3.30.565.10">
    <property type="entry name" value="Histidine kinase-like ATPase, C-terminal domain"/>
    <property type="match status" value="1"/>
</dbReference>
<dbReference type="InterPro" id="IPR042121">
    <property type="entry name" value="MutL_C_regsub"/>
</dbReference>
<keyword evidence="9" id="KW-0540">Nuclease</keyword>
<reference evidence="9" key="1">
    <citation type="thesis" date="2020" institute="Technische Universitat Dresden" country="Dresden, Germany">
        <title>The Agarolytic System of Microbulbifer elongatus PORT2, Isolated from Batu Karas, Pangandaran West Java Indonesia.</title>
        <authorList>
            <person name="Anggraeni S.R."/>
        </authorList>
    </citation>
    <scope>NUCLEOTIDE SEQUENCE</scope>
    <source>
        <strain evidence="9">PORT2</strain>
    </source>
</reference>
<accession>A0ABT1P255</accession>
<dbReference type="InterPro" id="IPR020667">
    <property type="entry name" value="DNA_mismatch_repair_MutL"/>
</dbReference>
<comment type="caution">
    <text evidence="9">The sequence shown here is derived from an EMBL/GenBank/DDBJ whole genome shotgun (WGS) entry which is preliminary data.</text>
</comment>
<dbReference type="RefSeq" id="WP_255874098.1">
    <property type="nucleotide sequence ID" value="NZ_JACASI010000018.1"/>
</dbReference>
<sequence length="639" mass="70395">MPENIQLLSPRLANQIAAGEVVERPASVIKELLENSLDAGATRLEVDLDAGGTKRIMVRDNGKGIEKDDLHLALARHATSKIHALEDLEAVATLGFRGEALASISSVARLTMTSSRDETGKGWVVSAEGREMETQLAPAAHPRGTTVEVRDLFFNTPARRKFLRTEKTEFNRVDETIKRLALSRFDVSISLRHNGKGVHNLRGGTSRAEMERRVAQLCGPAFMQNALHIEMERSGLRLWGWVAEPAFSRSQADLQFFYVNGRAIRDRVVSHAVRRAFADVLYHGRHPAFVLYLELDPASVDVNVHPTKHEVRFRDSRLVHDFLFGSLHRALADVRPGAREEGEAPVAAPQVTGVAAGVFSGQERMPLSSAPSQPAPQAGGFAGQNHGQQYGQQYGQQTSPQRIQQQMQGYGELHKPFEGGVQEAPATAQTAGNWSQQLPAESESEAPPLGFAIAQLHGIYILSQNEHGMVVVDMHAAHERIVYEQMKTAHAAGGIQAQPLLVPVSLAVSEREADCFEEREEVFTALGFVLQRAGPETLMVRQVPTMLHGAPVEQLVRDVLSDLLAEGSSDRIGNQINEILSTMACHGSVRANRKLTIPEMNGLLRDMERTERSGQCNHGRPTWTQIKLGDMDKWFLRGQ</sequence>
<dbReference type="EMBL" id="JACASI010000018">
    <property type="protein sequence ID" value="MCQ3829204.1"/>
    <property type="molecule type" value="Genomic_DNA"/>
</dbReference>
<keyword evidence="9" id="KW-0378">Hydrolase</keyword>
<dbReference type="Gene3D" id="3.30.230.10">
    <property type="match status" value="1"/>
</dbReference>
<dbReference type="Pfam" id="PF08676">
    <property type="entry name" value="MutL_C"/>
    <property type="match status" value="1"/>
</dbReference>
<dbReference type="InterPro" id="IPR014790">
    <property type="entry name" value="MutL_C"/>
</dbReference>
<dbReference type="SUPFAM" id="SSF54211">
    <property type="entry name" value="Ribosomal protein S5 domain 2-like"/>
    <property type="match status" value="1"/>
</dbReference>
<dbReference type="HAMAP" id="MF_00149">
    <property type="entry name" value="DNA_mis_repair"/>
    <property type="match status" value="1"/>
</dbReference>
<keyword evidence="3 5" id="KW-0227">DNA damage</keyword>
<dbReference type="Pfam" id="PF01119">
    <property type="entry name" value="DNA_mis_repair"/>
    <property type="match status" value="1"/>
</dbReference>
<evidence type="ECO:0000313" key="9">
    <source>
        <dbReference type="EMBL" id="MCQ3829204.1"/>
    </source>
</evidence>
<dbReference type="NCBIfam" id="TIGR00585">
    <property type="entry name" value="mutl"/>
    <property type="match status" value="1"/>
</dbReference>
<dbReference type="InterPro" id="IPR036890">
    <property type="entry name" value="HATPase_C_sf"/>
</dbReference>
<dbReference type="Gene3D" id="3.30.1540.20">
    <property type="entry name" value="MutL, C-terminal domain, dimerisation subdomain"/>
    <property type="match status" value="1"/>
</dbReference>
<feature type="region of interest" description="Disordered" evidence="6">
    <location>
        <begin position="364"/>
        <end position="407"/>
    </location>
</feature>
<protein>
    <recommendedName>
        <fullName evidence="2 5">DNA mismatch repair protein MutL</fullName>
    </recommendedName>
</protein>
<dbReference type="CDD" id="cd03482">
    <property type="entry name" value="MutL_Trans_MutL"/>
    <property type="match status" value="1"/>
</dbReference>
<dbReference type="Proteomes" id="UP001205566">
    <property type="component" value="Unassembled WGS sequence"/>
</dbReference>
<dbReference type="InterPro" id="IPR042120">
    <property type="entry name" value="MutL_C_dimsub"/>
</dbReference>
<dbReference type="CDD" id="cd16926">
    <property type="entry name" value="HATPase_MutL-MLH-PMS-like"/>
    <property type="match status" value="1"/>
</dbReference>
<keyword evidence="4 5" id="KW-0234">DNA repair</keyword>
<dbReference type="InterPro" id="IPR020568">
    <property type="entry name" value="Ribosomal_Su5_D2-typ_SF"/>
</dbReference>
<evidence type="ECO:0000256" key="6">
    <source>
        <dbReference type="SAM" id="MobiDB-lite"/>
    </source>
</evidence>
<feature type="domain" description="DNA mismatch repair protein S5" evidence="8">
    <location>
        <begin position="214"/>
        <end position="332"/>
    </location>
</feature>
<feature type="compositionally biased region" description="Polar residues" evidence="6">
    <location>
        <begin position="398"/>
        <end position="407"/>
    </location>
</feature>
<evidence type="ECO:0000256" key="2">
    <source>
        <dbReference type="ARBA" id="ARBA00021975"/>
    </source>
</evidence>
<dbReference type="SUPFAM" id="SSF118116">
    <property type="entry name" value="DNA mismatch repair protein MutL"/>
    <property type="match status" value="1"/>
</dbReference>
<gene>
    <name evidence="5 9" type="primary">mutL</name>
    <name evidence="9" type="ORF">HXX02_07080</name>
</gene>
<keyword evidence="9" id="KW-0255">Endonuclease</keyword>
<dbReference type="PROSITE" id="PS00058">
    <property type="entry name" value="DNA_MISMATCH_REPAIR_1"/>
    <property type="match status" value="1"/>
</dbReference>
<dbReference type="InterPro" id="IPR014762">
    <property type="entry name" value="DNA_mismatch_repair_CS"/>
</dbReference>
<dbReference type="InterPro" id="IPR037198">
    <property type="entry name" value="MutL_C_sf"/>
</dbReference>
<dbReference type="SMART" id="SM00853">
    <property type="entry name" value="MutL_C"/>
    <property type="match status" value="1"/>
</dbReference>
<evidence type="ECO:0000256" key="5">
    <source>
        <dbReference type="HAMAP-Rule" id="MF_00149"/>
    </source>
</evidence>
<keyword evidence="10" id="KW-1185">Reference proteome</keyword>
<dbReference type="SUPFAM" id="SSF55874">
    <property type="entry name" value="ATPase domain of HSP90 chaperone/DNA topoisomerase II/histidine kinase"/>
    <property type="match status" value="1"/>
</dbReference>
<dbReference type="Pfam" id="PF13589">
    <property type="entry name" value="HATPase_c_3"/>
    <property type="match status" value="1"/>
</dbReference>
<dbReference type="SMART" id="SM01340">
    <property type="entry name" value="DNA_mis_repair"/>
    <property type="match status" value="1"/>
</dbReference>
<evidence type="ECO:0000259" key="8">
    <source>
        <dbReference type="SMART" id="SM01340"/>
    </source>
</evidence>
<feature type="domain" description="MutL C-terminal dimerisation" evidence="7">
    <location>
        <begin position="452"/>
        <end position="595"/>
    </location>
</feature>
<evidence type="ECO:0000256" key="3">
    <source>
        <dbReference type="ARBA" id="ARBA00022763"/>
    </source>
</evidence>
<dbReference type="NCBIfam" id="NF000949">
    <property type="entry name" value="PRK00095.1-2"/>
    <property type="match status" value="1"/>
</dbReference>
<evidence type="ECO:0000256" key="4">
    <source>
        <dbReference type="ARBA" id="ARBA00023204"/>
    </source>
</evidence>
<evidence type="ECO:0000259" key="7">
    <source>
        <dbReference type="SMART" id="SM00853"/>
    </source>
</evidence>
<dbReference type="InterPro" id="IPR002099">
    <property type="entry name" value="MutL/Mlh/PMS"/>
</dbReference>
<dbReference type="PANTHER" id="PTHR10073:SF12">
    <property type="entry name" value="DNA MISMATCH REPAIR PROTEIN MLH1"/>
    <property type="match status" value="1"/>
</dbReference>
<name>A0ABT1P255_9GAMM</name>